<feature type="compositionally biased region" description="Basic and acidic residues" evidence="3">
    <location>
        <begin position="110"/>
        <end position="127"/>
    </location>
</feature>
<evidence type="ECO:0000313" key="5">
    <source>
        <dbReference type="EMBL" id="KAK0530432.1"/>
    </source>
</evidence>
<accession>A0AAN6GA99</accession>
<feature type="compositionally biased region" description="Low complexity" evidence="3">
    <location>
        <begin position="140"/>
        <end position="176"/>
    </location>
</feature>
<proteinExistence type="predicted"/>
<dbReference type="Pfam" id="PF10187">
    <property type="entry name" value="FAM192A_Fyv6_N"/>
    <property type="match status" value="1"/>
</dbReference>
<evidence type="ECO:0000256" key="1">
    <source>
        <dbReference type="ARBA" id="ARBA00004123"/>
    </source>
</evidence>
<feature type="region of interest" description="Disordered" evidence="3">
    <location>
        <begin position="110"/>
        <end position="242"/>
    </location>
</feature>
<reference evidence="5" key="1">
    <citation type="journal article" date="2023" name="PhytoFront">
        <title>Draft Genome Resources of Seven Strains of Tilletia horrida, Causal Agent of Kernel Smut of Rice.</title>
        <authorList>
            <person name="Khanal S."/>
            <person name="Antony Babu S."/>
            <person name="Zhou X.G."/>
        </authorList>
    </citation>
    <scope>NUCLEOTIDE SEQUENCE</scope>
    <source>
        <strain evidence="5">TX3</strain>
    </source>
</reference>
<name>A0AAN6GA99_9BASI</name>
<evidence type="ECO:0000256" key="3">
    <source>
        <dbReference type="SAM" id="MobiDB-lite"/>
    </source>
</evidence>
<keyword evidence="2" id="KW-0539">Nucleus</keyword>
<feature type="region of interest" description="Disordered" evidence="3">
    <location>
        <begin position="1"/>
        <end position="26"/>
    </location>
</feature>
<comment type="subcellular location">
    <subcellularLocation>
        <location evidence="1">Nucleus</location>
    </subcellularLocation>
</comment>
<dbReference type="InterPro" id="IPR019331">
    <property type="entry name" value="FAM192A/Fyv6_N"/>
</dbReference>
<protein>
    <recommendedName>
        <fullName evidence="4">FAM192A/Fyv6 N-terminal domain-containing protein</fullName>
    </recommendedName>
</protein>
<dbReference type="AlphaFoldDB" id="A0AAN6GA99"/>
<evidence type="ECO:0000256" key="2">
    <source>
        <dbReference type="ARBA" id="ARBA00023242"/>
    </source>
</evidence>
<feature type="compositionally biased region" description="Low complexity" evidence="3">
    <location>
        <begin position="219"/>
        <end position="242"/>
    </location>
</feature>
<dbReference type="PANTHER" id="PTHR13495">
    <property type="entry name" value="NEFA-INTERACTING NUCLEAR PROTEIN NIP30"/>
    <property type="match status" value="1"/>
</dbReference>
<dbReference type="EMBL" id="JAPDMQ010000215">
    <property type="protein sequence ID" value="KAK0530432.1"/>
    <property type="molecule type" value="Genomic_DNA"/>
</dbReference>
<dbReference type="Proteomes" id="UP001176521">
    <property type="component" value="Unassembled WGS sequence"/>
</dbReference>
<sequence>MSDPLKPAPSVASRFVSQTELSEAQARREADVRAAYARLGQEPPAEALAAARGGGGTEYDPRSLYERLQANKNAKQEKFDEMMKLSNQFRGLDEDETEFLADVAAERRAEEAKKRAEEENELQEFRRATLARASSPPNPLALLTGSALSTSPPAPGSSSAVPLSSRASLSSSIRGSTDGGPAPIAGVKRAADEIDGEASVGSRGSGALEAKRLKDATDSTAVKGSSTAGSSKSASSGGSAALSRKKKAAAALGIVRKKPTQ</sequence>
<evidence type="ECO:0000313" key="6">
    <source>
        <dbReference type="Proteomes" id="UP001176521"/>
    </source>
</evidence>
<dbReference type="PANTHER" id="PTHR13495:SF0">
    <property type="entry name" value="PSME3-INTERACTING PROTEIN"/>
    <property type="match status" value="1"/>
</dbReference>
<keyword evidence="6" id="KW-1185">Reference proteome</keyword>
<comment type="caution">
    <text evidence="5">The sequence shown here is derived from an EMBL/GenBank/DDBJ whole genome shotgun (WGS) entry which is preliminary data.</text>
</comment>
<dbReference type="GO" id="GO:0005634">
    <property type="term" value="C:nucleus"/>
    <property type="evidence" value="ECO:0007669"/>
    <property type="project" value="UniProtKB-SubCell"/>
</dbReference>
<dbReference type="InterPro" id="IPR039845">
    <property type="entry name" value="FAM192A"/>
</dbReference>
<evidence type="ECO:0000259" key="4">
    <source>
        <dbReference type="Pfam" id="PF10187"/>
    </source>
</evidence>
<organism evidence="5 6">
    <name type="scientific">Tilletia horrida</name>
    <dbReference type="NCBI Taxonomy" id="155126"/>
    <lineage>
        <taxon>Eukaryota</taxon>
        <taxon>Fungi</taxon>
        <taxon>Dikarya</taxon>
        <taxon>Basidiomycota</taxon>
        <taxon>Ustilaginomycotina</taxon>
        <taxon>Exobasidiomycetes</taxon>
        <taxon>Tilletiales</taxon>
        <taxon>Tilletiaceae</taxon>
        <taxon>Tilletia</taxon>
    </lineage>
</organism>
<gene>
    <name evidence="5" type="ORF">OC842_003935</name>
</gene>
<feature type="domain" description="FAM192A/Fyv6 N-terminal" evidence="4">
    <location>
        <begin position="15"/>
        <end position="126"/>
    </location>
</feature>